<keyword evidence="3" id="KW-1185">Reference proteome</keyword>
<dbReference type="OrthoDB" id="3287135at2"/>
<dbReference type="Gene3D" id="3.40.50.2000">
    <property type="entry name" value="Glycogen Phosphorylase B"/>
    <property type="match status" value="1"/>
</dbReference>
<dbReference type="GO" id="GO:0016740">
    <property type="term" value="F:transferase activity"/>
    <property type="evidence" value="ECO:0007669"/>
    <property type="project" value="UniProtKB-KW"/>
</dbReference>
<organism evidence="2 3">
    <name type="scientific">Tessaracoccus rhinocerotis</name>
    <dbReference type="NCBI Taxonomy" id="1689449"/>
    <lineage>
        <taxon>Bacteria</taxon>
        <taxon>Bacillati</taxon>
        <taxon>Actinomycetota</taxon>
        <taxon>Actinomycetes</taxon>
        <taxon>Propionibacteriales</taxon>
        <taxon>Propionibacteriaceae</taxon>
        <taxon>Tessaracoccus</taxon>
    </lineage>
</organism>
<evidence type="ECO:0000313" key="3">
    <source>
        <dbReference type="Proteomes" id="UP000317638"/>
    </source>
</evidence>
<dbReference type="Proteomes" id="UP000317638">
    <property type="component" value="Unassembled WGS sequence"/>
</dbReference>
<dbReference type="SUPFAM" id="SSF53756">
    <property type="entry name" value="UDP-Glycosyltransferase/glycogen phosphorylase"/>
    <property type="match status" value="1"/>
</dbReference>
<name>A0A553K4N6_9ACTN</name>
<comment type="caution">
    <text evidence="2">The sequence shown here is derived from an EMBL/GenBank/DDBJ whole genome shotgun (WGS) entry which is preliminary data.</text>
</comment>
<reference evidence="2 3" key="1">
    <citation type="submission" date="2019-07" db="EMBL/GenBank/DDBJ databases">
        <authorList>
            <person name="Zhou L.-Y."/>
        </authorList>
    </citation>
    <scope>NUCLEOTIDE SEQUENCE [LARGE SCALE GENOMIC DNA]</scope>
    <source>
        <strain evidence="2 3">YIM 101269</strain>
    </source>
</reference>
<protein>
    <submittedName>
        <fullName evidence="2">Glycosyltransferase family 1 protein</fullName>
    </submittedName>
</protein>
<dbReference type="EMBL" id="VKKG01000001">
    <property type="protein sequence ID" value="TRY19666.1"/>
    <property type="molecule type" value="Genomic_DNA"/>
</dbReference>
<feature type="region of interest" description="Disordered" evidence="1">
    <location>
        <begin position="19"/>
        <end position="39"/>
    </location>
</feature>
<keyword evidence="2" id="KW-0808">Transferase</keyword>
<proteinExistence type="predicted"/>
<sequence length="351" mass="38782">MRVASVPSGHVYVRHIGRSDGAGAQRLPDPRPPEAASEQQWWPPVMLQPGWITQHADEFDVFHVHFGFDALGPDDLRTVVRELRAANRPLVYTVHDLVNPHHADPGLHAAALEVLVGEADALVTLTRGAADEIWRRWGRLAHVLPHPHVVPIEEMGVPRPASAARRVGIHLKSLRANMNPLPLLPLLAEQTAERDLQLVVDVHTDVVTPGMRNHSADVVSVLSTLERLGHVEVHVHDYYDDGELWDYFRSLALSVLPYRFGTHSGWLEACFDLGTRVLAPRIGHYHQQEPDVLGYRLEDGVPDPGDVAAALDVVAEGGRWGADPGWRRTQRSVLAASHEAIYSSLVRGSAT</sequence>
<evidence type="ECO:0000313" key="2">
    <source>
        <dbReference type="EMBL" id="TRY19666.1"/>
    </source>
</evidence>
<dbReference type="RefSeq" id="WP_143936753.1">
    <property type="nucleotide sequence ID" value="NZ_VKKG01000001.1"/>
</dbReference>
<gene>
    <name evidence="2" type="ORF">FOJ82_01910</name>
</gene>
<dbReference type="AlphaFoldDB" id="A0A553K4N6"/>
<accession>A0A553K4N6</accession>
<evidence type="ECO:0000256" key="1">
    <source>
        <dbReference type="SAM" id="MobiDB-lite"/>
    </source>
</evidence>